<keyword evidence="9" id="KW-1185">Reference proteome</keyword>
<comment type="catalytic activity">
    <reaction evidence="1 7">
        <text>3-dehydroquinate = 3-dehydroshikimate + H2O</text>
        <dbReference type="Rhea" id="RHEA:21096"/>
        <dbReference type="ChEBI" id="CHEBI:15377"/>
        <dbReference type="ChEBI" id="CHEBI:16630"/>
        <dbReference type="ChEBI" id="CHEBI:32364"/>
        <dbReference type="EC" id="4.2.1.10"/>
    </reaction>
</comment>
<dbReference type="NCBIfam" id="NF003806">
    <property type="entry name" value="PRK05395.1-3"/>
    <property type="match status" value="1"/>
</dbReference>
<comment type="pathway">
    <text evidence="2 7">Metabolic intermediate biosynthesis; chorismate biosynthesis; chorismate from D-erythrose 4-phosphate and phosphoenolpyruvate: step 3/7.</text>
</comment>
<dbReference type="NCBIfam" id="NF003807">
    <property type="entry name" value="PRK05395.1-4"/>
    <property type="match status" value="1"/>
</dbReference>
<feature type="active site" description="Proton acceptor" evidence="7">
    <location>
        <position position="23"/>
    </location>
</feature>
<feature type="binding site" evidence="7">
    <location>
        <position position="74"/>
    </location>
    <ligand>
        <name>substrate</name>
    </ligand>
</feature>
<protein>
    <recommendedName>
        <fullName evidence="5 7">3-dehydroquinate dehydratase</fullName>
        <shortName evidence="7">3-dehydroquinase</shortName>
        <ecNumber evidence="5 7">4.2.1.10</ecNumber>
    </recommendedName>
    <alternativeName>
        <fullName evidence="7">Type II DHQase</fullName>
    </alternativeName>
</protein>
<evidence type="ECO:0000256" key="6">
    <source>
        <dbReference type="ARBA" id="ARBA00023239"/>
    </source>
</evidence>
<dbReference type="NCBIfam" id="NF003805">
    <property type="entry name" value="PRK05395.1-2"/>
    <property type="match status" value="1"/>
</dbReference>
<dbReference type="HAMAP" id="MF_00169">
    <property type="entry name" value="AroQ"/>
    <property type="match status" value="1"/>
</dbReference>
<evidence type="ECO:0000256" key="4">
    <source>
        <dbReference type="ARBA" id="ARBA00011193"/>
    </source>
</evidence>
<feature type="binding site" evidence="7">
    <location>
        <begin position="101"/>
        <end position="102"/>
    </location>
    <ligand>
        <name>substrate</name>
    </ligand>
</feature>
<dbReference type="Proteomes" id="UP000623967">
    <property type="component" value="Unassembled WGS sequence"/>
</dbReference>
<feature type="binding site" evidence="7">
    <location>
        <position position="111"/>
    </location>
    <ligand>
        <name>substrate</name>
    </ligand>
</feature>
<comment type="function">
    <text evidence="7">Catalyzes a trans-dehydration via an enolate intermediate.</text>
</comment>
<sequence length="147" mass="16171">MRKYLVINGPNLNLLGTREPEIYGTVTLDEIENRLKKLAKDLGISIEFFQSNHEGSLIDCIHEAKDVIDGIIINPGAFTHYSYAIRDALSSINIPFIEVHLSNLHARESFRISVMADIAIGQITGFGAFGYEMALQAIALPHSSGGE</sequence>
<organism evidence="8 9">
    <name type="scientific">Neobacillus paridis</name>
    <dbReference type="NCBI Taxonomy" id="2803862"/>
    <lineage>
        <taxon>Bacteria</taxon>
        <taxon>Bacillati</taxon>
        <taxon>Bacillota</taxon>
        <taxon>Bacilli</taxon>
        <taxon>Bacillales</taxon>
        <taxon>Bacillaceae</taxon>
        <taxon>Neobacillus</taxon>
    </lineage>
</organism>
<feature type="binding site" evidence="7">
    <location>
        <position position="80"/>
    </location>
    <ligand>
        <name>substrate</name>
    </ligand>
</feature>
<evidence type="ECO:0000313" key="8">
    <source>
        <dbReference type="EMBL" id="MBL4954928.1"/>
    </source>
</evidence>
<dbReference type="Pfam" id="PF01220">
    <property type="entry name" value="DHquinase_II"/>
    <property type="match status" value="1"/>
</dbReference>
<feature type="active site" description="Proton donor" evidence="7">
    <location>
        <position position="100"/>
    </location>
</feature>
<dbReference type="GO" id="GO:0003855">
    <property type="term" value="F:3-dehydroquinate dehydratase activity"/>
    <property type="evidence" value="ECO:0007669"/>
    <property type="project" value="UniProtKB-EC"/>
</dbReference>
<dbReference type="PANTHER" id="PTHR21272:SF3">
    <property type="entry name" value="CATABOLIC 3-DEHYDROQUINASE"/>
    <property type="match status" value="1"/>
</dbReference>
<name>A0ABS1TWJ0_9BACI</name>
<evidence type="ECO:0000313" key="9">
    <source>
        <dbReference type="Proteomes" id="UP000623967"/>
    </source>
</evidence>
<dbReference type="Gene3D" id="3.40.50.9100">
    <property type="entry name" value="Dehydroquinase, class II"/>
    <property type="match status" value="1"/>
</dbReference>
<comment type="caution">
    <text evidence="8">The sequence shown here is derived from an EMBL/GenBank/DDBJ whole genome shotgun (WGS) entry which is preliminary data.</text>
</comment>
<dbReference type="RefSeq" id="WP_202656324.1">
    <property type="nucleotide sequence ID" value="NZ_JAESWB010000371.1"/>
</dbReference>
<comment type="subunit">
    <text evidence="4 7">Homododecamer.</text>
</comment>
<dbReference type="PIRSF" id="PIRSF001399">
    <property type="entry name" value="DHquinase_II"/>
    <property type="match status" value="1"/>
</dbReference>
<dbReference type="InterPro" id="IPR036441">
    <property type="entry name" value="DHquinase_II_sf"/>
</dbReference>
<dbReference type="EMBL" id="JAESWB010000371">
    <property type="protein sequence ID" value="MBL4954928.1"/>
    <property type="molecule type" value="Genomic_DNA"/>
</dbReference>
<feature type="binding site" evidence="7">
    <location>
        <position position="87"/>
    </location>
    <ligand>
        <name>substrate</name>
    </ligand>
</feature>
<dbReference type="InterPro" id="IPR018509">
    <property type="entry name" value="DHquinase_II_CS"/>
</dbReference>
<comment type="similarity">
    <text evidence="3 7">Belongs to the type-II 3-dehydroquinase family.</text>
</comment>
<dbReference type="PANTHER" id="PTHR21272">
    <property type="entry name" value="CATABOLIC 3-DEHYDROQUINASE"/>
    <property type="match status" value="1"/>
</dbReference>
<dbReference type="PROSITE" id="PS01029">
    <property type="entry name" value="DEHYDROQUINASE_II"/>
    <property type="match status" value="1"/>
</dbReference>
<accession>A0ABS1TWJ0</accession>
<evidence type="ECO:0000256" key="7">
    <source>
        <dbReference type="HAMAP-Rule" id="MF_00169"/>
    </source>
</evidence>
<evidence type="ECO:0000256" key="5">
    <source>
        <dbReference type="ARBA" id="ARBA00012060"/>
    </source>
</evidence>
<evidence type="ECO:0000256" key="3">
    <source>
        <dbReference type="ARBA" id="ARBA00011037"/>
    </source>
</evidence>
<evidence type="ECO:0000256" key="2">
    <source>
        <dbReference type="ARBA" id="ARBA00004902"/>
    </source>
</evidence>
<dbReference type="SUPFAM" id="SSF52304">
    <property type="entry name" value="Type II 3-dehydroquinate dehydratase"/>
    <property type="match status" value="1"/>
</dbReference>
<keyword evidence="7" id="KW-0057">Aromatic amino acid biosynthesis</keyword>
<keyword evidence="7" id="KW-0028">Amino-acid biosynthesis</keyword>
<feature type="site" description="Transition state stabilizer" evidence="7">
    <location>
        <position position="18"/>
    </location>
</feature>
<keyword evidence="6 7" id="KW-0456">Lyase</keyword>
<gene>
    <name evidence="7 8" type="primary">aroQ</name>
    <name evidence="8" type="ORF">JK635_22475</name>
</gene>
<dbReference type="CDD" id="cd00466">
    <property type="entry name" value="DHQase_II"/>
    <property type="match status" value="1"/>
</dbReference>
<reference evidence="8 9" key="1">
    <citation type="submission" date="2021-01" db="EMBL/GenBank/DDBJ databases">
        <title>Genome public.</title>
        <authorList>
            <person name="Liu C."/>
            <person name="Sun Q."/>
        </authorList>
    </citation>
    <scope>NUCLEOTIDE SEQUENCE [LARGE SCALE GENOMIC DNA]</scope>
    <source>
        <strain evidence="8 9">YIM B02564</strain>
    </source>
</reference>
<dbReference type="EC" id="4.2.1.10" evidence="5 7"/>
<dbReference type="InterPro" id="IPR001874">
    <property type="entry name" value="DHquinase_II"/>
</dbReference>
<dbReference type="NCBIfam" id="TIGR01088">
    <property type="entry name" value="aroQ"/>
    <property type="match status" value="1"/>
</dbReference>
<evidence type="ECO:0000256" key="1">
    <source>
        <dbReference type="ARBA" id="ARBA00001864"/>
    </source>
</evidence>
<dbReference type="NCBIfam" id="NF003804">
    <property type="entry name" value="PRK05395.1-1"/>
    <property type="match status" value="1"/>
</dbReference>
<proteinExistence type="inferred from homology"/>